<accession>A0A8J5N407</accession>
<keyword evidence="3" id="KW-1185">Reference proteome</keyword>
<name>A0A8J5N407_HOMAM</name>
<evidence type="ECO:0000313" key="3">
    <source>
        <dbReference type="Proteomes" id="UP000747542"/>
    </source>
</evidence>
<feature type="compositionally biased region" description="Polar residues" evidence="1">
    <location>
        <begin position="31"/>
        <end position="40"/>
    </location>
</feature>
<evidence type="ECO:0000256" key="1">
    <source>
        <dbReference type="SAM" id="MobiDB-lite"/>
    </source>
</evidence>
<sequence>MRPPRARGVLGAPTKACVLQGAQPGPGDYQVQGSHATTKGPQGFRQLPGDPRGLARARKPRELTGGPIGTIGEHQGAPSGLQRNLPGGPHGPYQGSGPHGTTKGPPCLMGLSGGPNRGDPRGTGDHIRARKLPGGHQGPCQGITRSTPGTLSGPRDPPLPWEAPQAGPGSPEPWGGH</sequence>
<proteinExistence type="predicted"/>
<dbReference type="AlphaFoldDB" id="A0A8J5N407"/>
<comment type="caution">
    <text evidence="2">The sequence shown here is derived from an EMBL/GenBank/DDBJ whole genome shotgun (WGS) entry which is preliminary data.</text>
</comment>
<gene>
    <name evidence="2" type="ORF">Hamer_G017875</name>
</gene>
<evidence type="ECO:0000313" key="2">
    <source>
        <dbReference type="EMBL" id="KAG7172896.1"/>
    </source>
</evidence>
<feature type="compositionally biased region" description="Basic and acidic residues" evidence="1">
    <location>
        <begin position="118"/>
        <end position="127"/>
    </location>
</feature>
<dbReference type="Proteomes" id="UP000747542">
    <property type="component" value="Unassembled WGS sequence"/>
</dbReference>
<protein>
    <submittedName>
        <fullName evidence="2">Uncharacterized protein</fullName>
    </submittedName>
</protein>
<organism evidence="2 3">
    <name type="scientific">Homarus americanus</name>
    <name type="common">American lobster</name>
    <dbReference type="NCBI Taxonomy" id="6706"/>
    <lineage>
        <taxon>Eukaryota</taxon>
        <taxon>Metazoa</taxon>
        <taxon>Ecdysozoa</taxon>
        <taxon>Arthropoda</taxon>
        <taxon>Crustacea</taxon>
        <taxon>Multicrustacea</taxon>
        <taxon>Malacostraca</taxon>
        <taxon>Eumalacostraca</taxon>
        <taxon>Eucarida</taxon>
        <taxon>Decapoda</taxon>
        <taxon>Pleocyemata</taxon>
        <taxon>Astacidea</taxon>
        <taxon>Nephropoidea</taxon>
        <taxon>Nephropidae</taxon>
        <taxon>Homarus</taxon>
    </lineage>
</organism>
<reference evidence="2" key="1">
    <citation type="journal article" date="2021" name="Sci. Adv.">
        <title>The American lobster genome reveals insights on longevity, neural, and immune adaptations.</title>
        <authorList>
            <person name="Polinski J.M."/>
            <person name="Zimin A.V."/>
            <person name="Clark K.F."/>
            <person name="Kohn A.B."/>
            <person name="Sadowski N."/>
            <person name="Timp W."/>
            <person name="Ptitsyn A."/>
            <person name="Khanna P."/>
            <person name="Romanova D.Y."/>
            <person name="Williams P."/>
            <person name="Greenwood S.J."/>
            <person name="Moroz L.L."/>
            <person name="Walt D.R."/>
            <person name="Bodnar A.G."/>
        </authorList>
    </citation>
    <scope>NUCLEOTIDE SEQUENCE</scope>
    <source>
        <strain evidence="2">GMGI-L3</strain>
    </source>
</reference>
<feature type="region of interest" description="Disordered" evidence="1">
    <location>
        <begin position="18"/>
        <end position="177"/>
    </location>
</feature>
<dbReference type="EMBL" id="JAHLQT010010216">
    <property type="protein sequence ID" value="KAG7172896.1"/>
    <property type="molecule type" value="Genomic_DNA"/>
</dbReference>